<feature type="transmembrane region" description="Helical" evidence="5">
    <location>
        <begin position="80"/>
        <end position="100"/>
    </location>
</feature>
<reference evidence="7 8" key="1">
    <citation type="submission" date="2018-07" db="EMBL/GenBank/DDBJ databases">
        <title>Leeuwenhoekiella genomics.</title>
        <authorList>
            <person name="Tahon G."/>
            <person name="Willems A."/>
        </authorList>
    </citation>
    <scope>NUCLEOTIDE SEQUENCE [LARGE SCALE GENOMIC DNA]</scope>
    <source>
        <strain evidence="7 8">R-50232</strain>
    </source>
</reference>
<evidence type="ECO:0000256" key="4">
    <source>
        <dbReference type="ARBA" id="ARBA00023136"/>
    </source>
</evidence>
<evidence type="ECO:0000259" key="6">
    <source>
        <dbReference type="Pfam" id="PF04932"/>
    </source>
</evidence>
<comment type="caution">
    <text evidence="7">The sequence shown here is derived from an EMBL/GenBank/DDBJ whole genome shotgun (WGS) entry which is preliminary data.</text>
</comment>
<sequence>MLKLFKNYNKRYLQFIALHIAIGFVIYLFRFFGLIYFLGSIVFFTLWVFQSGNKQNQVLYAAAYMTAGEVFFRMTGGSLIPWEAGKYSVICFILLGLFFSGTSRRSAPYWLYLLLLIPGVIYAAETLNFDTNVRKAVIFNLSGPFCLGIAALYCFDRRITRQQLHNIVWCLLMPVIAMGVYLFFFTPDTRDVLNGTQSNFALSGGYGPNQVATALGIGMFALVIQIFVNGKNKLIFFLNIGLLMFLTYRGIITFSRGGMFTAALISIAFMVMYFQGVSSRKRNSISFYMVILGSAIAITWLITSVRTMGLIDLRYANKDAAGRIKEDLSTGRQELITSELTFFINNPIMGIGVGKTKEYREEKLDILAASHNEISRLLSEHGVFGLIALLILFCTPLFYRIGNRRNYLFYSFFGFWFLTINHSSMRVAAPAFLYALALLNVVYEKNDTLPRKQISH</sequence>
<protein>
    <submittedName>
        <fullName evidence="7">O-antigen ligase-like membrane protein</fullName>
    </submittedName>
</protein>
<dbReference type="RefSeq" id="WP_128762464.1">
    <property type="nucleotide sequence ID" value="NZ_QOVI01000007.1"/>
</dbReference>
<proteinExistence type="predicted"/>
<dbReference type="EMBL" id="QOVI01000007">
    <property type="protein sequence ID" value="RXG12316.1"/>
    <property type="molecule type" value="Genomic_DNA"/>
</dbReference>
<feature type="domain" description="O-antigen ligase-related" evidence="6">
    <location>
        <begin position="244"/>
        <end position="390"/>
    </location>
</feature>
<evidence type="ECO:0000313" key="7">
    <source>
        <dbReference type="EMBL" id="RXG12316.1"/>
    </source>
</evidence>
<dbReference type="AlphaFoldDB" id="A0A4Q0NS78"/>
<feature type="transmembrane region" description="Helical" evidence="5">
    <location>
        <begin position="136"/>
        <end position="155"/>
    </location>
</feature>
<keyword evidence="7" id="KW-0436">Ligase</keyword>
<evidence type="ECO:0000256" key="5">
    <source>
        <dbReference type="SAM" id="Phobius"/>
    </source>
</evidence>
<dbReference type="GO" id="GO:0016020">
    <property type="term" value="C:membrane"/>
    <property type="evidence" value="ECO:0007669"/>
    <property type="project" value="UniProtKB-SubCell"/>
</dbReference>
<name>A0A4Q0NS78_9FLAO</name>
<dbReference type="PANTHER" id="PTHR37422:SF13">
    <property type="entry name" value="LIPOPOLYSACCHARIDE BIOSYNTHESIS PROTEIN PA4999-RELATED"/>
    <property type="match status" value="1"/>
</dbReference>
<feature type="transmembrane region" description="Helical" evidence="5">
    <location>
        <begin position="257"/>
        <end position="274"/>
    </location>
</feature>
<feature type="transmembrane region" description="Helical" evidence="5">
    <location>
        <begin position="234"/>
        <end position="251"/>
    </location>
</feature>
<organism evidence="7 8">
    <name type="scientific">Leeuwenhoekiella aestuarii</name>
    <dbReference type="NCBI Taxonomy" id="2249426"/>
    <lineage>
        <taxon>Bacteria</taxon>
        <taxon>Pseudomonadati</taxon>
        <taxon>Bacteroidota</taxon>
        <taxon>Flavobacteriia</taxon>
        <taxon>Flavobacteriales</taxon>
        <taxon>Flavobacteriaceae</taxon>
        <taxon>Leeuwenhoekiella</taxon>
    </lineage>
</organism>
<feature type="transmembrane region" description="Helical" evidence="5">
    <location>
        <begin position="381"/>
        <end position="399"/>
    </location>
</feature>
<feature type="transmembrane region" description="Helical" evidence="5">
    <location>
        <begin position="286"/>
        <end position="305"/>
    </location>
</feature>
<evidence type="ECO:0000256" key="3">
    <source>
        <dbReference type="ARBA" id="ARBA00022989"/>
    </source>
</evidence>
<dbReference type="Proteomes" id="UP000289821">
    <property type="component" value="Unassembled WGS sequence"/>
</dbReference>
<keyword evidence="3 5" id="KW-1133">Transmembrane helix</keyword>
<feature type="transmembrane region" description="Helical" evidence="5">
    <location>
        <begin position="427"/>
        <end position="443"/>
    </location>
</feature>
<feature type="transmembrane region" description="Helical" evidence="5">
    <location>
        <begin position="107"/>
        <end position="124"/>
    </location>
</feature>
<dbReference type="PANTHER" id="PTHR37422">
    <property type="entry name" value="TEICHURONIC ACID BIOSYNTHESIS PROTEIN TUAE"/>
    <property type="match status" value="1"/>
</dbReference>
<feature type="transmembrane region" description="Helical" evidence="5">
    <location>
        <begin position="406"/>
        <end position="421"/>
    </location>
</feature>
<evidence type="ECO:0000256" key="1">
    <source>
        <dbReference type="ARBA" id="ARBA00004141"/>
    </source>
</evidence>
<dbReference type="GO" id="GO:0016874">
    <property type="term" value="F:ligase activity"/>
    <property type="evidence" value="ECO:0007669"/>
    <property type="project" value="UniProtKB-KW"/>
</dbReference>
<dbReference type="Pfam" id="PF04932">
    <property type="entry name" value="Wzy_C"/>
    <property type="match status" value="1"/>
</dbReference>
<dbReference type="InterPro" id="IPR007016">
    <property type="entry name" value="O-antigen_ligase-rel_domated"/>
</dbReference>
<accession>A0A4Q0NS78</accession>
<keyword evidence="4 5" id="KW-0472">Membrane</keyword>
<evidence type="ECO:0000256" key="2">
    <source>
        <dbReference type="ARBA" id="ARBA00022692"/>
    </source>
</evidence>
<dbReference type="InterPro" id="IPR051533">
    <property type="entry name" value="WaaL-like"/>
</dbReference>
<dbReference type="OrthoDB" id="1118890at2"/>
<keyword evidence="2 5" id="KW-0812">Transmembrane</keyword>
<comment type="subcellular location">
    <subcellularLocation>
        <location evidence="1">Membrane</location>
        <topology evidence="1">Multi-pass membrane protein</topology>
    </subcellularLocation>
</comment>
<evidence type="ECO:0000313" key="8">
    <source>
        <dbReference type="Proteomes" id="UP000289821"/>
    </source>
</evidence>
<gene>
    <name evidence="7" type="ORF">DSM04_10787</name>
</gene>
<feature type="transmembrane region" description="Helical" evidence="5">
    <location>
        <begin position="167"/>
        <end position="186"/>
    </location>
</feature>
<feature type="transmembrane region" description="Helical" evidence="5">
    <location>
        <begin position="206"/>
        <end position="227"/>
    </location>
</feature>
<keyword evidence="8" id="KW-1185">Reference proteome</keyword>